<reference evidence="2 3" key="1">
    <citation type="submission" date="2018-02" db="EMBL/GenBank/DDBJ databases">
        <authorList>
            <person name="Stanton A.-C.J."/>
            <person name="Jonas A.L."/>
            <person name="Garlena R.A."/>
            <person name="Russell D.A."/>
            <person name="Pope W.H."/>
            <person name="Jacobs-Sera D."/>
            <person name="Hatfull G.F."/>
        </authorList>
    </citation>
    <scope>NUCLEOTIDE SEQUENCE [LARGE SCALE GENOMIC DNA]</scope>
</reference>
<dbReference type="InterPro" id="IPR001005">
    <property type="entry name" value="SANT/Myb"/>
</dbReference>
<dbReference type="EMBL" id="MG944222">
    <property type="protein sequence ID" value="AVJ51498.1"/>
    <property type="molecule type" value="Genomic_DNA"/>
</dbReference>
<evidence type="ECO:0000256" key="1">
    <source>
        <dbReference type="SAM" id="MobiDB-lite"/>
    </source>
</evidence>
<proteinExistence type="predicted"/>
<feature type="region of interest" description="Disordered" evidence="1">
    <location>
        <begin position="27"/>
        <end position="65"/>
    </location>
</feature>
<gene>
    <name evidence="2" type="primary">53</name>
    <name evidence="2" type="ORF">PBI_STINGRAY_53</name>
</gene>
<dbReference type="CDD" id="cd00167">
    <property type="entry name" value="SANT"/>
    <property type="match status" value="1"/>
</dbReference>
<dbReference type="SUPFAM" id="SSF46689">
    <property type="entry name" value="Homeodomain-like"/>
    <property type="match status" value="1"/>
</dbReference>
<accession>A0A2P1CJZ2</accession>
<protein>
    <recommendedName>
        <fullName evidence="4">Myb-like domain-containing protein</fullName>
    </recommendedName>
</protein>
<feature type="compositionally biased region" description="Basic and acidic residues" evidence="1">
    <location>
        <begin position="27"/>
        <end position="41"/>
    </location>
</feature>
<name>A0A2P1CJZ2_9CAUD</name>
<dbReference type="Gene3D" id="1.10.10.60">
    <property type="entry name" value="Homeodomain-like"/>
    <property type="match status" value="1"/>
</dbReference>
<dbReference type="InterPro" id="IPR009057">
    <property type="entry name" value="Homeodomain-like_sf"/>
</dbReference>
<organism evidence="2 3">
    <name type="scientific">Microbacterium phage StingRay</name>
    <dbReference type="NCBI Taxonomy" id="2099446"/>
    <lineage>
        <taxon>Viruses</taxon>
        <taxon>Duplodnaviria</taxon>
        <taxon>Heunggongvirae</taxon>
        <taxon>Uroviricota</taxon>
        <taxon>Caudoviricetes</taxon>
        <taxon>Ilzatvirus</taxon>
        <taxon>Ilzatvirus ilzat</taxon>
    </lineage>
</organism>
<sequence>MKIKINSVLVEAELDVIREILGCHQEPRVPRTRETPEDYDGRGPAVIPTRKSPEPHSRTKQSSGKFWTPEEDAILFRHFPLSRDTTPPRVSIEKMAHELPGRSPDAIQVRWWGVKKKSK</sequence>
<evidence type="ECO:0000313" key="2">
    <source>
        <dbReference type="EMBL" id="AVJ51498.1"/>
    </source>
</evidence>
<dbReference type="Proteomes" id="UP000240798">
    <property type="component" value="Segment"/>
</dbReference>
<evidence type="ECO:0008006" key="4">
    <source>
        <dbReference type="Google" id="ProtNLM"/>
    </source>
</evidence>
<evidence type="ECO:0000313" key="3">
    <source>
        <dbReference type="Proteomes" id="UP000240798"/>
    </source>
</evidence>